<dbReference type="InterPro" id="IPR011701">
    <property type="entry name" value="MFS"/>
</dbReference>
<evidence type="ECO:0000256" key="6">
    <source>
        <dbReference type="SAM" id="MobiDB-lite"/>
    </source>
</evidence>
<dbReference type="Gene3D" id="1.20.1720.10">
    <property type="entry name" value="Multidrug resistance protein D"/>
    <property type="match status" value="1"/>
</dbReference>
<feature type="transmembrane region" description="Helical" evidence="7">
    <location>
        <begin position="351"/>
        <end position="373"/>
    </location>
</feature>
<feature type="transmembrane region" description="Helical" evidence="7">
    <location>
        <begin position="426"/>
        <end position="447"/>
    </location>
</feature>
<sequence>MTIREEQPAAGPAASDRRWPALVVCLIAGFMTLLDISIVNVALPAIRTGLGMSDSGLQWVLSGYALTFGLALVPCGRLGDARSRRAVFITGLALFTVTSALAGASRGEAWLVVARLLQGVAGGMLVPQVSGFIQQLFRGAERGRAFGLLGATIGLSTAVGPLLGGLLIEAFGAEQGWRWVFYVNLPIGLLTLPLARRLLPGPPPRQPGAPPRGRGDFDPVGVLLLGAGIVLLLLPLVEQQQWHGDAKWLLLPVAAVLLAGFVGWERRYARRGEPLVSMSLFAAHSYTLGIVLSLSYFAGFTAIFFIFTLYLQSGLHYSALAAGLAITPFAIGSGVAAAVGGRVVNRFGRPLVVVGLGLVVLGLSGAALAVHFWSGPSVGWTTLAPLLVAGIGSGLVIAPNQTLTLSEVPVARAGSAGGVLQTAQRIGSAVGVAAVGSVFFSSVAAHGDDWAGAFLWGLGLAVGFVLLALVAALVDVVRCGPGRRSGPGRPPGAGDGSGPGRVAVEEHRG</sequence>
<dbReference type="CDD" id="cd17321">
    <property type="entry name" value="MFS_MMR_MDR_like"/>
    <property type="match status" value="1"/>
</dbReference>
<dbReference type="PANTHER" id="PTHR42718">
    <property type="entry name" value="MAJOR FACILITATOR SUPERFAMILY MULTIDRUG TRANSPORTER MFSC"/>
    <property type="match status" value="1"/>
</dbReference>
<feature type="transmembrane region" description="Helical" evidence="7">
    <location>
        <begin position="110"/>
        <end position="133"/>
    </location>
</feature>
<reference evidence="9 10" key="1">
    <citation type="journal article" date="2019" name="Int. J. Syst. Evol. Microbiol.">
        <title>The Global Catalogue of Microorganisms (GCM) 10K type strain sequencing project: providing services to taxonomists for standard genome sequencing and annotation.</title>
        <authorList>
            <consortium name="The Broad Institute Genomics Platform"/>
            <consortium name="The Broad Institute Genome Sequencing Center for Infectious Disease"/>
            <person name="Wu L."/>
            <person name="Ma J."/>
        </authorList>
    </citation>
    <scope>NUCLEOTIDE SEQUENCE [LARGE SCALE GENOMIC DNA]</scope>
    <source>
        <strain evidence="9 10">JCM 13004</strain>
    </source>
</reference>
<comment type="subcellular location">
    <subcellularLocation>
        <location evidence="1">Cell membrane</location>
        <topology evidence="1">Multi-pass membrane protein</topology>
    </subcellularLocation>
</comment>
<dbReference type="SUPFAM" id="SSF103473">
    <property type="entry name" value="MFS general substrate transporter"/>
    <property type="match status" value="1"/>
</dbReference>
<evidence type="ECO:0000259" key="8">
    <source>
        <dbReference type="PROSITE" id="PS50850"/>
    </source>
</evidence>
<feature type="transmembrane region" description="Helical" evidence="7">
    <location>
        <begin position="179"/>
        <end position="199"/>
    </location>
</feature>
<evidence type="ECO:0000313" key="9">
    <source>
        <dbReference type="EMBL" id="GAA1247326.1"/>
    </source>
</evidence>
<feature type="transmembrane region" description="Helical" evidence="7">
    <location>
        <begin position="317"/>
        <end position="339"/>
    </location>
</feature>
<organism evidence="9 10">
    <name type="scientific">Kitasatospora nipponensis</name>
    <dbReference type="NCBI Taxonomy" id="258049"/>
    <lineage>
        <taxon>Bacteria</taxon>
        <taxon>Bacillati</taxon>
        <taxon>Actinomycetota</taxon>
        <taxon>Actinomycetes</taxon>
        <taxon>Kitasatosporales</taxon>
        <taxon>Streptomycetaceae</taxon>
        <taxon>Kitasatospora</taxon>
    </lineage>
</organism>
<evidence type="ECO:0000256" key="3">
    <source>
        <dbReference type="ARBA" id="ARBA00022989"/>
    </source>
</evidence>
<accession>A0ABN1WE36</accession>
<feature type="transmembrane region" description="Helical" evidence="7">
    <location>
        <begin position="249"/>
        <end position="265"/>
    </location>
</feature>
<dbReference type="Gene3D" id="1.20.1250.20">
    <property type="entry name" value="MFS general substrate transporter like domains"/>
    <property type="match status" value="1"/>
</dbReference>
<keyword evidence="4 7" id="KW-0472">Membrane</keyword>
<feature type="domain" description="Major facilitator superfamily (MFS) profile" evidence="8">
    <location>
        <begin position="21"/>
        <end position="475"/>
    </location>
</feature>
<feature type="transmembrane region" description="Helical" evidence="7">
    <location>
        <begin position="379"/>
        <end position="398"/>
    </location>
</feature>
<keyword evidence="5" id="KW-0046">Antibiotic resistance</keyword>
<feature type="transmembrane region" description="Helical" evidence="7">
    <location>
        <begin position="286"/>
        <end position="311"/>
    </location>
</feature>
<dbReference type="RefSeq" id="WP_344443474.1">
    <property type="nucleotide sequence ID" value="NZ_BAAALF010000079.1"/>
</dbReference>
<evidence type="ECO:0000256" key="4">
    <source>
        <dbReference type="ARBA" id="ARBA00023136"/>
    </source>
</evidence>
<name>A0ABN1WE36_9ACTN</name>
<dbReference type="InterPro" id="IPR020846">
    <property type="entry name" value="MFS_dom"/>
</dbReference>
<feature type="transmembrane region" description="Helical" evidence="7">
    <location>
        <begin position="86"/>
        <end position="104"/>
    </location>
</feature>
<gene>
    <name evidence="9" type="ORF">GCM10009665_42900</name>
</gene>
<feature type="transmembrane region" description="Helical" evidence="7">
    <location>
        <begin position="21"/>
        <end position="43"/>
    </location>
</feature>
<keyword evidence="2 7" id="KW-0812">Transmembrane</keyword>
<feature type="transmembrane region" description="Helical" evidence="7">
    <location>
        <begin position="55"/>
        <end position="74"/>
    </location>
</feature>
<dbReference type="InterPro" id="IPR036259">
    <property type="entry name" value="MFS_trans_sf"/>
</dbReference>
<dbReference type="PANTHER" id="PTHR42718:SF39">
    <property type="entry name" value="ACTINORHODIN TRANSPORTER-RELATED"/>
    <property type="match status" value="1"/>
</dbReference>
<feature type="transmembrane region" description="Helical" evidence="7">
    <location>
        <begin position="453"/>
        <end position="474"/>
    </location>
</feature>
<evidence type="ECO:0000256" key="2">
    <source>
        <dbReference type="ARBA" id="ARBA00022692"/>
    </source>
</evidence>
<feature type="region of interest" description="Disordered" evidence="6">
    <location>
        <begin position="481"/>
        <end position="509"/>
    </location>
</feature>
<feature type="transmembrane region" description="Helical" evidence="7">
    <location>
        <begin position="220"/>
        <end position="237"/>
    </location>
</feature>
<comment type="caution">
    <text evidence="9">The sequence shown here is derived from an EMBL/GenBank/DDBJ whole genome shotgun (WGS) entry which is preliminary data.</text>
</comment>
<dbReference type="PRINTS" id="PR01036">
    <property type="entry name" value="TCRTETB"/>
</dbReference>
<evidence type="ECO:0000256" key="7">
    <source>
        <dbReference type="SAM" id="Phobius"/>
    </source>
</evidence>
<evidence type="ECO:0000256" key="1">
    <source>
        <dbReference type="ARBA" id="ARBA00004651"/>
    </source>
</evidence>
<dbReference type="Pfam" id="PF07690">
    <property type="entry name" value="MFS_1"/>
    <property type="match status" value="1"/>
</dbReference>
<evidence type="ECO:0000256" key="5">
    <source>
        <dbReference type="ARBA" id="ARBA00023251"/>
    </source>
</evidence>
<keyword evidence="10" id="KW-1185">Reference proteome</keyword>
<dbReference type="EMBL" id="BAAALF010000079">
    <property type="protein sequence ID" value="GAA1247326.1"/>
    <property type="molecule type" value="Genomic_DNA"/>
</dbReference>
<evidence type="ECO:0000313" key="10">
    <source>
        <dbReference type="Proteomes" id="UP001500037"/>
    </source>
</evidence>
<protein>
    <submittedName>
        <fullName evidence="9">MFS transporter</fullName>
    </submittedName>
</protein>
<dbReference type="PROSITE" id="PS50850">
    <property type="entry name" value="MFS"/>
    <property type="match status" value="1"/>
</dbReference>
<dbReference type="Proteomes" id="UP001500037">
    <property type="component" value="Unassembled WGS sequence"/>
</dbReference>
<proteinExistence type="predicted"/>
<keyword evidence="3 7" id="KW-1133">Transmembrane helix</keyword>
<feature type="transmembrane region" description="Helical" evidence="7">
    <location>
        <begin position="145"/>
        <end position="167"/>
    </location>
</feature>